<dbReference type="Proteomes" id="UP001234178">
    <property type="component" value="Unassembled WGS sequence"/>
</dbReference>
<comment type="caution">
    <text evidence="1">The sequence shown here is derived from an EMBL/GenBank/DDBJ whole genome shotgun (WGS) entry which is preliminary data.</text>
</comment>
<dbReference type="EMBL" id="JAOYFB010000040">
    <property type="protein sequence ID" value="KAK4036835.1"/>
    <property type="molecule type" value="Genomic_DNA"/>
</dbReference>
<reference evidence="1 2" key="1">
    <citation type="journal article" date="2023" name="Nucleic Acids Res.">
        <title>The hologenome of Daphnia magna reveals possible DNA methylation and microbiome-mediated evolution of the host genome.</title>
        <authorList>
            <person name="Chaturvedi A."/>
            <person name="Li X."/>
            <person name="Dhandapani V."/>
            <person name="Marshall H."/>
            <person name="Kissane S."/>
            <person name="Cuenca-Cambronero M."/>
            <person name="Asole G."/>
            <person name="Calvet F."/>
            <person name="Ruiz-Romero M."/>
            <person name="Marangio P."/>
            <person name="Guigo R."/>
            <person name="Rago D."/>
            <person name="Mirbahai L."/>
            <person name="Eastwood N."/>
            <person name="Colbourne J.K."/>
            <person name="Zhou J."/>
            <person name="Mallon E."/>
            <person name="Orsini L."/>
        </authorList>
    </citation>
    <scope>NUCLEOTIDE SEQUENCE [LARGE SCALE GENOMIC DNA]</scope>
    <source>
        <strain evidence="1">LRV0_1</strain>
    </source>
</reference>
<gene>
    <name evidence="1" type="ORF">OUZ56_028872</name>
</gene>
<protein>
    <submittedName>
        <fullName evidence="1">Uncharacterized protein</fullName>
    </submittedName>
</protein>
<organism evidence="1 2">
    <name type="scientific">Daphnia magna</name>
    <dbReference type="NCBI Taxonomy" id="35525"/>
    <lineage>
        <taxon>Eukaryota</taxon>
        <taxon>Metazoa</taxon>
        <taxon>Ecdysozoa</taxon>
        <taxon>Arthropoda</taxon>
        <taxon>Crustacea</taxon>
        <taxon>Branchiopoda</taxon>
        <taxon>Diplostraca</taxon>
        <taxon>Cladocera</taxon>
        <taxon>Anomopoda</taxon>
        <taxon>Daphniidae</taxon>
        <taxon>Daphnia</taxon>
    </lineage>
</organism>
<evidence type="ECO:0000313" key="2">
    <source>
        <dbReference type="Proteomes" id="UP001234178"/>
    </source>
</evidence>
<proteinExistence type="predicted"/>
<sequence length="60" mass="6731">MGGNATTATAARLCYSSIRDRRQVPPPQRKRIPEWDRVLIREVQEAKGEKVLNVPPTTDG</sequence>
<name>A0ABR0B567_9CRUS</name>
<keyword evidence="2" id="KW-1185">Reference proteome</keyword>
<accession>A0ABR0B567</accession>
<evidence type="ECO:0000313" key="1">
    <source>
        <dbReference type="EMBL" id="KAK4036835.1"/>
    </source>
</evidence>